<protein>
    <recommendedName>
        <fullName evidence="4">dTMP kinase</fullName>
    </recommendedName>
</protein>
<feature type="region of interest" description="Disordered" evidence="1">
    <location>
        <begin position="1"/>
        <end position="241"/>
    </location>
</feature>
<dbReference type="Proteomes" id="UP001500893">
    <property type="component" value="Unassembled WGS sequence"/>
</dbReference>
<evidence type="ECO:0000313" key="3">
    <source>
        <dbReference type="Proteomes" id="UP001500893"/>
    </source>
</evidence>
<sequence>MSPAAARGADETVATPVVSPDAQAPGAAGHRPDGRTTEPRNTRSTDDTTVLRPVREERGGFAPDAQGFRSDPEGFHPDPEVTTELPQPPVATGPAEETAVLPRVPAGAADETAVLPQVSAGGTAEAPRVPVGAADETAVLPPVRDGDPADRVPSGYFRDERPAAGPDGSEPRTREMPQVDADGTPRRRPRSDWAEETPLDDLPTLADELLGSYDEPERGDQGGDQGGGEEQQGRRGRGRRG</sequence>
<evidence type="ECO:0000313" key="2">
    <source>
        <dbReference type="EMBL" id="GAA3147591.1"/>
    </source>
</evidence>
<evidence type="ECO:0000256" key="1">
    <source>
        <dbReference type="SAM" id="MobiDB-lite"/>
    </source>
</evidence>
<name>A0ABP6NGF0_9ACTN</name>
<organism evidence="2 3">
    <name type="scientific">Streptomyces rameus</name>
    <dbReference type="NCBI Taxonomy" id="68261"/>
    <lineage>
        <taxon>Bacteria</taxon>
        <taxon>Bacillati</taxon>
        <taxon>Actinomycetota</taxon>
        <taxon>Actinomycetes</taxon>
        <taxon>Kitasatosporales</taxon>
        <taxon>Streptomycetaceae</taxon>
        <taxon>Streptomyces</taxon>
    </lineage>
</organism>
<proteinExistence type="predicted"/>
<keyword evidence="3" id="KW-1185">Reference proteome</keyword>
<feature type="compositionally biased region" description="Basic and acidic residues" evidence="1">
    <location>
        <begin position="30"/>
        <end position="46"/>
    </location>
</feature>
<evidence type="ECO:0008006" key="4">
    <source>
        <dbReference type="Google" id="ProtNLM"/>
    </source>
</evidence>
<feature type="compositionally biased region" description="Basic and acidic residues" evidence="1">
    <location>
        <begin position="70"/>
        <end position="79"/>
    </location>
</feature>
<accession>A0ABP6NGF0</accession>
<gene>
    <name evidence="2" type="ORF">GCM10010521_38590</name>
</gene>
<dbReference type="EMBL" id="BAAAVM010000049">
    <property type="protein sequence ID" value="GAA3147591.1"/>
    <property type="molecule type" value="Genomic_DNA"/>
</dbReference>
<comment type="caution">
    <text evidence="2">The sequence shown here is derived from an EMBL/GenBank/DDBJ whole genome shotgun (WGS) entry which is preliminary data.</text>
</comment>
<reference evidence="3" key="1">
    <citation type="journal article" date="2019" name="Int. J. Syst. Evol. Microbiol.">
        <title>The Global Catalogue of Microorganisms (GCM) 10K type strain sequencing project: providing services to taxonomists for standard genome sequencing and annotation.</title>
        <authorList>
            <consortium name="The Broad Institute Genomics Platform"/>
            <consortium name="The Broad Institute Genome Sequencing Center for Infectious Disease"/>
            <person name="Wu L."/>
            <person name="Ma J."/>
        </authorList>
    </citation>
    <scope>NUCLEOTIDE SEQUENCE [LARGE SCALE GENOMIC DNA]</scope>
    <source>
        <strain evidence="3">JCM 11574</strain>
    </source>
</reference>